<name>A0ABS6T3J0_9RHOB</name>
<dbReference type="EMBL" id="JAHUZE010000003">
    <property type="protein sequence ID" value="MBV7379828.1"/>
    <property type="molecule type" value="Genomic_DNA"/>
</dbReference>
<accession>A0ABS6T3J0</accession>
<evidence type="ECO:0000259" key="1">
    <source>
        <dbReference type="Pfam" id="PF00535"/>
    </source>
</evidence>
<gene>
    <name evidence="2" type="ORF">KJP28_12920</name>
</gene>
<dbReference type="CDD" id="cd04186">
    <property type="entry name" value="GT_2_like_c"/>
    <property type="match status" value="1"/>
</dbReference>
<dbReference type="PANTHER" id="PTHR43179">
    <property type="entry name" value="RHAMNOSYLTRANSFERASE WBBL"/>
    <property type="match status" value="1"/>
</dbReference>
<feature type="domain" description="Glycosyltransferase 2-like" evidence="1">
    <location>
        <begin position="3"/>
        <end position="123"/>
    </location>
</feature>
<protein>
    <submittedName>
        <fullName evidence="2">Glycosyltransferase family 2 protein</fullName>
    </submittedName>
</protein>
<dbReference type="PANTHER" id="PTHR43179:SF7">
    <property type="entry name" value="RHAMNOSYLTRANSFERASE WBBL"/>
    <property type="match status" value="1"/>
</dbReference>
<reference evidence="2 3" key="1">
    <citation type="submission" date="2021-05" db="EMBL/GenBank/DDBJ databases">
        <title>Culturable bacteria isolated from Daya Bay.</title>
        <authorList>
            <person name="Zheng W."/>
            <person name="Yu S."/>
            <person name="Huang Y."/>
        </authorList>
    </citation>
    <scope>NUCLEOTIDE SEQUENCE [LARGE SCALE GENOMIC DNA]</scope>
    <source>
        <strain evidence="2 3">DP4N28-5</strain>
    </source>
</reference>
<sequence length="297" mass="33721">MTLECLRSVTAETTEAFEIIVVDNCSDDGSAEAISEHFPDVKLLAEKQNHGFAKGNNIAASKARGDYLLLLNPDTIVLDAAIDNLVNYADRHPEARIWGGRTLFADGSLNPTSCWREISLWTIFCRTSGLTGVFPESDLFNPEAYGGWMRDTERQVEIVSGCFFLIRRDDWNALGGFDLTFFMYAEEADLCMRARRTLGATPRITPEATIVHYGGASETVRADRVVRVLRAKSELMKRHFPYLKRNLAIWLHKVFPLTRYLVGRLQVRGIRGEAADVWKEVWQRRGEWSNGFTEHSR</sequence>
<evidence type="ECO:0000313" key="3">
    <source>
        <dbReference type="Proteomes" id="UP000756530"/>
    </source>
</evidence>
<evidence type="ECO:0000313" key="2">
    <source>
        <dbReference type="EMBL" id="MBV7379828.1"/>
    </source>
</evidence>
<keyword evidence="3" id="KW-1185">Reference proteome</keyword>
<dbReference type="InterPro" id="IPR001173">
    <property type="entry name" value="Glyco_trans_2-like"/>
</dbReference>
<proteinExistence type="predicted"/>
<dbReference type="Pfam" id="PF00535">
    <property type="entry name" value="Glycos_transf_2"/>
    <property type="match status" value="1"/>
</dbReference>
<dbReference type="Proteomes" id="UP000756530">
    <property type="component" value="Unassembled WGS sequence"/>
</dbReference>
<comment type="caution">
    <text evidence="2">The sequence shown here is derived from an EMBL/GenBank/DDBJ whole genome shotgun (WGS) entry which is preliminary data.</text>
</comment>
<organism evidence="2 3">
    <name type="scientific">Maritimibacter dapengensis</name>
    <dbReference type="NCBI Taxonomy" id="2836868"/>
    <lineage>
        <taxon>Bacteria</taxon>
        <taxon>Pseudomonadati</taxon>
        <taxon>Pseudomonadota</taxon>
        <taxon>Alphaproteobacteria</taxon>
        <taxon>Rhodobacterales</taxon>
        <taxon>Roseobacteraceae</taxon>
        <taxon>Maritimibacter</taxon>
    </lineage>
</organism>